<keyword evidence="4" id="KW-1015">Disulfide bond</keyword>
<accession>A0A916U8Q2</accession>
<dbReference type="GO" id="GO:0016491">
    <property type="term" value="F:oxidoreductase activity"/>
    <property type="evidence" value="ECO:0007669"/>
    <property type="project" value="UniProtKB-KW"/>
</dbReference>
<evidence type="ECO:0000256" key="5">
    <source>
        <dbReference type="ARBA" id="ARBA00023284"/>
    </source>
</evidence>
<name>A0A916U8Q2_9ACTN</name>
<keyword evidence="6" id="KW-0472">Membrane</keyword>
<keyword evidence="9" id="KW-1185">Reference proteome</keyword>
<organism evidence="8 9">
    <name type="scientific">Hoyosella rhizosphaerae</name>
    <dbReference type="NCBI Taxonomy" id="1755582"/>
    <lineage>
        <taxon>Bacteria</taxon>
        <taxon>Bacillati</taxon>
        <taxon>Actinomycetota</taxon>
        <taxon>Actinomycetes</taxon>
        <taxon>Mycobacteriales</taxon>
        <taxon>Hoyosellaceae</taxon>
        <taxon>Hoyosella</taxon>
    </lineage>
</organism>
<feature type="domain" description="Thioredoxin-like fold" evidence="7">
    <location>
        <begin position="70"/>
        <end position="239"/>
    </location>
</feature>
<keyword evidence="3" id="KW-0560">Oxidoreductase</keyword>
<feature type="transmembrane region" description="Helical" evidence="6">
    <location>
        <begin position="21"/>
        <end position="44"/>
    </location>
</feature>
<proteinExistence type="inferred from homology"/>
<evidence type="ECO:0000256" key="3">
    <source>
        <dbReference type="ARBA" id="ARBA00023002"/>
    </source>
</evidence>
<evidence type="ECO:0000313" key="8">
    <source>
        <dbReference type="EMBL" id="GGC62151.1"/>
    </source>
</evidence>
<dbReference type="InterPro" id="IPR036249">
    <property type="entry name" value="Thioredoxin-like_sf"/>
</dbReference>
<dbReference type="SUPFAM" id="SSF52833">
    <property type="entry name" value="Thioredoxin-like"/>
    <property type="match status" value="1"/>
</dbReference>
<keyword evidence="6" id="KW-1133">Transmembrane helix</keyword>
<dbReference type="InterPro" id="IPR012336">
    <property type="entry name" value="Thioredoxin-like_fold"/>
</dbReference>
<keyword evidence="5" id="KW-0676">Redox-active center</keyword>
<dbReference type="Pfam" id="PF13462">
    <property type="entry name" value="Thioredoxin_4"/>
    <property type="match status" value="1"/>
</dbReference>
<keyword evidence="2" id="KW-0732">Signal</keyword>
<evidence type="ECO:0000256" key="1">
    <source>
        <dbReference type="ARBA" id="ARBA00005791"/>
    </source>
</evidence>
<evidence type="ECO:0000256" key="4">
    <source>
        <dbReference type="ARBA" id="ARBA00023157"/>
    </source>
</evidence>
<dbReference type="PANTHER" id="PTHR13887:SF14">
    <property type="entry name" value="DISULFIDE BOND FORMATION PROTEIN D"/>
    <property type="match status" value="1"/>
</dbReference>
<evidence type="ECO:0000256" key="6">
    <source>
        <dbReference type="SAM" id="Phobius"/>
    </source>
</evidence>
<dbReference type="RefSeq" id="WP_188671751.1">
    <property type="nucleotide sequence ID" value="NZ_BMJH01000001.1"/>
</dbReference>
<dbReference type="Proteomes" id="UP000641514">
    <property type="component" value="Unassembled WGS sequence"/>
</dbReference>
<keyword evidence="6" id="KW-0812">Transmembrane</keyword>
<protein>
    <recommendedName>
        <fullName evidence="7">Thioredoxin-like fold domain-containing protein</fullName>
    </recommendedName>
</protein>
<dbReference type="PANTHER" id="PTHR13887">
    <property type="entry name" value="GLUTATHIONE S-TRANSFERASE KAPPA"/>
    <property type="match status" value="1"/>
</dbReference>
<comment type="similarity">
    <text evidence="1">Belongs to the thioredoxin family. DsbA subfamily.</text>
</comment>
<evidence type="ECO:0000313" key="9">
    <source>
        <dbReference type="Proteomes" id="UP000641514"/>
    </source>
</evidence>
<comment type="caution">
    <text evidence="8">The sequence shown here is derived from an EMBL/GenBank/DDBJ whole genome shotgun (WGS) entry which is preliminary data.</text>
</comment>
<evidence type="ECO:0000256" key="2">
    <source>
        <dbReference type="ARBA" id="ARBA00022729"/>
    </source>
</evidence>
<dbReference type="AlphaFoldDB" id="A0A916U8Q2"/>
<reference evidence="8" key="1">
    <citation type="journal article" date="2014" name="Int. J. Syst. Evol. Microbiol.">
        <title>Complete genome sequence of Corynebacterium casei LMG S-19264T (=DSM 44701T), isolated from a smear-ripened cheese.</title>
        <authorList>
            <consortium name="US DOE Joint Genome Institute (JGI-PGF)"/>
            <person name="Walter F."/>
            <person name="Albersmeier A."/>
            <person name="Kalinowski J."/>
            <person name="Ruckert C."/>
        </authorList>
    </citation>
    <scope>NUCLEOTIDE SEQUENCE</scope>
    <source>
        <strain evidence="8">CGMCC 1.15478</strain>
    </source>
</reference>
<evidence type="ECO:0000259" key="7">
    <source>
        <dbReference type="Pfam" id="PF13462"/>
    </source>
</evidence>
<reference evidence="8" key="2">
    <citation type="submission" date="2020-09" db="EMBL/GenBank/DDBJ databases">
        <authorList>
            <person name="Sun Q."/>
            <person name="Zhou Y."/>
        </authorList>
    </citation>
    <scope>NUCLEOTIDE SEQUENCE</scope>
    <source>
        <strain evidence="8">CGMCC 1.15478</strain>
    </source>
</reference>
<dbReference type="EMBL" id="BMJH01000001">
    <property type="protein sequence ID" value="GGC62151.1"/>
    <property type="molecule type" value="Genomic_DNA"/>
</dbReference>
<dbReference type="CDD" id="cd02972">
    <property type="entry name" value="DsbA_family"/>
    <property type="match status" value="1"/>
</dbReference>
<gene>
    <name evidence="8" type="ORF">GCM10011410_13260</name>
</gene>
<sequence>MSQRPKPGFVTQQTVRDQRRATIIRVVITAIVVVVGVAGVMFVLSQRGNDTDDTNSEITQPPSDAFVDGAGIAFGATDGPVRIDVYEDYLCPACAAFEELSGETLRDLADSEQATVVYHPITILDSRSPTQYSSRAASASVCVAEYNKDVWPAFQEGMYADQPQDLGARMSNSDIADFAASLGADSDELRECITDATYQGFVIQNTNELSQQGINQTPTVHVNGEKLEDVTPAGILAAVSAATE</sequence>
<dbReference type="Gene3D" id="3.40.30.10">
    <property type="entry name" value="Glutaredoxin"/>
    <property type="match status" value="1"/>
</dbReference>